<dbReference type="InterPro" id="IPR036047">
    <property type="entry name" value="F-box-like_dom_sf"/>
</dbReference>
<organism evidence="1 2">
    <name type="scientific">Ambispora gerdemannii</name>
    <dbReference type="NCBI Taxonomy" id="144530"/>
    <lineage>
        <taxon>Eukaryota</taxon>
        <taxon>Fungi</taxon>
        <taxon>Fungi incertae sedis</taxon>
        <taxon>Mucoromycota</taxon>
        <taxon>Glomeromycotina</taxon>
        <taxon>Glomeromycetes</taxon>
        <taxon>Archaeosporales</taxon>
        <taxon>Ambisporaceae</taxon>
        <taxon>Ambispora</taxon>
    </lineage>
</organism>
<accession>A0A9N8WGA4</accession>
<name>A0A9N8WGA4_9GLOM</name>
<gene>
    <name evidence="1" type="ORF">AGERDE_LOCUS3419</name>
</gene>
<dbReference type="AlphaFoldDB" id="A0A9N8WGA4"/>
<dbReference type="Gene3D" id="3.80.10.10">
    <property type="entry name" value="Ribonuclease Inhibitor"/>
    <property type="match status" value="1"/>
</dbReference>
<protein>
    <submittedName>
        <fullName evidence="1">11961_t:CDS:1</fullName>
    </submittedName>
</protein>
<dbReference type="SUPFAM" id="SSF81383">
    <property type="entry name" value="F-box domain"/>
    <property type="match status" value="1"/>
</dbReference>
<dbReference type="Proteomes" id="UP000789831">
    <property type="component" value="Unassembled WGS sequence"/>
</dbReference>
<comment type="caution">
    <text evidence="1">The sequence shown here is derived from an EMBL/GenBank/DDBJ whole genome shotgun (WGS) entry which is preliminary data.</text>
</comment>
<dbReference type="EMBL" id="CAJVPL010000334">
    <property type="protein sequence ID" value="CAG8484688.1"/>
    <property type="molecule type" value="Genomic_DNA"/>
</dbReference>
<proteinExistence type="predicted"/>
<keyword evidence="2" id="KW-1185">Reference proteome</keyword>
<reference evidence="1" key="1">
    <citation type="submission" date="2021-06" db="EMBL/GenBank/DDBJ databases">
        <authorList>
            <person name="Kallberg Y."/>
            <person name="Tangrot J."/>
            <person name="Rosling A."/>
        </authorList>
    </citation>
    <scope>NUCLEOTIDE SEQUENCE</scope>
    <source>
        <strain evidence="1">MT106</strain>
    </source>
</reference>
<evidence type="ECO:0000313" key="1">
    <source>
        <dbReference type="EMBL" id="CAG8484688.1"/>
    </source>
</evidence>
<dbReference type="SUPFAM" id="SSF52047">
    <property type="entry name" value="RNI-like"/>
    <property type="match status" value="1"/>
</dbReference>
<dbReference type="OrthoDB" id="2388139at2759"/>
<sequence length="387" mass="44591">MWQQQQQQHDEKLLVKIKNEQKSVSSIRLPPETWQTIFADFKTGDLYRCLLVDRHWCSNVVSLLWRDPFLVESATLITVYLAFLNDFEREELAQAGVVVPVIPMPTFEYPAFLKSVDYWNFGKSVHAWLKRVDDLMESTRKGKETETQFSIDLFPKIALAKEARPFFMRHLGSGALTYRSAIKRAIVKMLMRLAPAASKIVLKDPDDFFLLGAQEIVKWGQQFQELRIISGPLEHDKYPVLCAGFKNAEHVYVEINFYRQDWAREGKSEMRKLTNFIKLLRRLTTFQLRLLSNDWIPTDIDLLCGALPKTLRHLSFKSVNFTAMSSLKSLTKLTNLETLEFDCPSGLEDRLVSPLTAANFPNLKKIILRGGEIPSEMGLWAVRINSS</sequence>
<evidence type="ECO:0000313" key="2">
    <source>
        <dbReference type="Proteomes" id="UP000789831"/>
    </source>
</evidence>
<dbReference type="InterPro" id="IPR032675">
    <property type="entry name" value="LRR_dom_sf"/>
</dbReference>